<protein>
    <recommendedName>
        <fullName evidence="4">Extracellular endo-alpha-(1-&gt;5)-L-arabinanase C-terminal domain-containing protein</fullName>
    </recommendedName>
</protein>
<proteinExistence type="predicted"/>
<evidence type="ECO:0000313" key="3">
    <source>
        <dbReference type="Proteomes" id="UP001499959"/>
    </source>
</evidence>
<gene>
    <name evidence="2" type="ORF">GCM10023307_08640</name>
</gene>
<organism evidence="2 3">
    <name type="scientific">Lysobacter hankyongensis</name>
    <dbReference type="NCBI Taxonomy" id="1176535"/>
    <lineage>
        <taxon>Bacteria</taxon>
        <taxon>Pseudomonadati</taxon>
        <taxon>Pseudomonadota</taxon>
        <taxon>Gammaproteobacteria</taxon>
        <taxon>Lysobacterales</taxon>
        <taxon>Lysobacteraceae</taxon>
        <taxon>Lysobacter</taxon>
    </lineage>
</organism>
<dbReference type="Proteomes" id="UP001499959">
    <property type="component" value="Unassembled WGS sequence"/>
</dbReference>
<comment type="caution">
    <text evidence="2">The sequence shown here is derived from an EMBL/GenBank/DDBJ whole genome shotgun (WGS) entry which is preliminary data.</text>
</comment>
<keyword evidence="1" id="KW-0732">Signal</keyword>
<evidence type="ECO:0008006" key="4">
    <source>
        <dbReference type="Google" id="ProtNLM"/>
    </source>
</evidence>
<keyword evidence="3" id="KW-1185">Reference proteome</keyword>
<sequence>MRILACLALMFCASAVCAAEPSLDGDWVVDLSTEPGKPYTQPMTLTLAADRSVTGRFYQSDILAGRWKRDRGRLCASFRTTDGQGLYHTAVCLIDGKAVGQTWAEHREFLFNWIATRPDAP</sequence>
<accession>A0ABP9AUM6</accession>
<evidence type="ECO:0000256" key="1">
    <source>
        <dbReference type="SAM" id="SignalP"/>
    </source>
</evidence>
<reference evidence="3" key="1">
    <citation type="journal article" date="2019" name="Int. J. Syst. Evol. Microbiol.">
        <title>The Global Catalogue of Microorganisms (GCM) 10K type strain sequencing project: providing services to taxonomists for standard genome sequencing and annotation.</title>
        <authorList>
            <consortium name="The Broad Institute Genomics Platform"/>
            <consortium name="The Broad Institute Genome Sequencing Center for Infectious Disease"/>
            <person name="Wu L."/>
            <person name="Ma J."/>
        </authorList>
    </citation>
    <scope>NUCLEOTIDE SEQUENCE [LARGE SCALE GENOMIC DNA]</scope>
    <source>
        <strain evidence="3">JCM 18204</strain>
    </source>
</reference>
<evidence type="ECO:0000313" key="2">
    <source>
        <dbReference type="EMBL" id="GAA4786181.1"/>
    </source>
</evidence>
<name>A0ABP9AUM6_9GAMM</name>
<dbReference type="RefSeq" id="WP_345302072.1">
    <property type="nucleotide sequence ID" value="NZ_BAABJE010000002.1"/>
</dbReference>
<feature type="signal peptide" evidence="1">
    <location>
        <begin position="1"/>
        <end position="18"/>
    </location>
</feature>
<feature type="chain" id="PRO_5046101183" description="Extracellular endo-alpha-(1-&gt;5)-L-arabinanase C-terminal domain-containing protein" evidence="1">
    <location>
        <begin position="19"/>
        <end position="121"/>
    </location>
</feature>
<dbReference type="EMBL" id="BAABJE010000002">
    <property type="protein sequence ID" value="GAA4786181.1"/>
    <property type="molecule type" value="Genomic_DNA"/>
</dbReference>